<dbReference type="Pfam" id="PF04088">
    <property type="entry name" value="Peroxin-13_N"/>
    <property type="match status" value="1"/>
</dbReference>
<evidence type="ECO:0000256" key="13">
    <source>
        <dbReference type="ARBA" id="ARBA00065871"/>
    </source>
</evidence>
<evidence type="ECO:0000256" key="12">
    <source>
        <dbReference type="ARBA" id="ARBA00034535"/>
    </source>
</evidence>
<sequence length="408" mass="43846">MSQSAGVSRPKPWEQKNGVESLGTDASFTENSSALQPSGNQPDLPSKPNGLNEGMDSLNGGNPLRNGMSGYGSAYGGGLGTGYGMGSMGGGYGSMYGGGYGSMYGGGLGSMYGGGLGSMYGGGFGSMYGMNGMNGMNGGPSGIAESTQATFQLIEGLIGAVAGFAQMLEATYMATHNSFFTMITVAEQFQYMKELLGSFFGIFALIKFVKKILYRVTGGKMGVAPSKKRLGIEGGKSQGSDLSKQFIEEFRDSDLTKKKGRRISWKPLIVFLAAVFGFPYLLNKFIQKLQQHQKAKIAGGAMAQQILDPNNLEFARAIYDFVPENPRIECNLKKGDLMAIISKKDPLGNNSEWWKVRTKQGNIGYVPYNYLELIKKRKNGVPVESEKSNTSEELADSTSVDHLLQNQQ</sequence>
<evidence type="ECO:0000256" key="10">
    <source>
        <dbReference type="ARBA" id="ARBA00023140"/>
    </source>
</evidence>
<feature type="transmembrane region" description="Helical" evidence="16">
    <location>
        <begin position="263"/>
        <end position="282"/>
    </location>
</feature>
<evidence type="ECO:0000313" key="18">
    <source>
        <dbReference type="EMBL" id="CAG99931.1"/>
    </source>
</evidence>
<evidence type="ECO:0000256" key="9">
    <source>
        <dbReference type="ARBA" id="ARBA00023136"/>
    </source>
</evidence>
<keyword evidence="5 16" id="KW-0812">Transmembrane</keyword>
<protein>
    <recommendedName>
        <fullName evidence="12">Peroxisomal membrane protein PEX13</fullName>
    </recommendedName>
    <alternativeName>
        <fullName evidence="11">Peroxin-13</fullName>
    </alternativeName>
</protein>
<reference evidence="18 19" key="1">
    <citation type="journal article" date="2004" name="Nature">
        <title>Genome evolution in yeasts.</title>
        <authorList>
            <consortium name="Genolevures"/>
            <person name="Dujon B."/>
            <person name="Sherman D."/>
            <person name="Fischer G."/>
            <person name="Durrens P."/>
            <person name="Casaregola S."/>
            <person name="Lafontaine I."/>
            <person name="de Montigny J."/>
            <person name="Marck C."/>
            <person name="Neuveglise C."/>
            <person name="Talla E."/>
            <person name="Goffard N."/>
            <person name="Frangeul L."/>
            <person name="Aigle M."/>
            <person name="Anthouard V."/>
            <person name="Babour A."/>
            <person name="Barbe V."/>
            <person name="Barnay S."/>
            <person name="Blanchin S."/>
            <person name="Beckerich J.M."/>
            <person name="Beyne E."/>
            <person name="Bleykasten C."/>
            <person name="Boisrame A."/>
            <person name="Boyer J."/>
            <person name="Cattolico L."/>
            <person name="Confanioleri F."/>
            <person name="de Daruvar A."/>
            <person name="Despons L."/>
            <person name="Fabre E."/>
            <person name="Fairhead C."/>
            <person name="Ferry-Dumazet H."/>
            <person name="Groppi A."/>
            <person name="Hantraye F."/>
            <person name="Hennequin C."/>
            <person name="Jauniaux N."/>
            <person name="Joyet P."/>
            <person name="Kachouri R."/>
            <person name="Kerrest A."/>
            <person name="Koszul R."/>
            <person name="Lemaire M."/>
            <person name="Lesur I."/>
            <person name="Ma L."/>
            <person name="Muller H."/>
            <person name="Nicaud J.M."/>
            <person name="Nikolski M."/>
            <person name="Oztas S."/>
            <person name="Ozier-Kalogeropoulos O."/>
            <person name="Pellenz S."/>
            <person name="Potier S."/>
            <person name="Richard G.F."/>
            <person name="Straub M.L."/>
            <person name="Suleau A."/>
            <person name="Swennene D."/>
            <person name="Tekaia F."/>
            <person name="Wesolowski-Louvel M."/>
            <person name="Westhof E."/>
            <person name="Wirth B."/>
            <person name="Zeniou-Meyer M."/>
            <person name="Zivanovic I."/>
            <person name="Bolotin-Fukuhara M."/>
            <person name="Thierry A."/>
            <person name="Bouchier C."/>
            <person name="Caudron B."/>
            <person name="Scarpelli C."/>
            <person name="Gaillardin C."/>
            <person name="Weissenbach J."/>
            <person name="Wincker P."/>
            <person name="Souciet J.L."/>
        </authorList>
    </citation>
    <scope>NUCLEOTIDE SEQUENCE [LARGE SCALE GENOMIC DNA]</scope>
    <source>
        <strain evidence="19">ATCC 8585 / CBS 2359 / DSM 70799 / NBRC 1267 / NRRL Y-1140 / WM37</strain>
    </source>
</reference>
<keyword evidence="3 14" id="KW-0728">SH3 domain</keyword>
<evidence type="ECO:0000256" key="11">
    <source>
        <dbReference type="ARBA" id="ARBA00029693"/>
    </source>
</evidence>
<evidence type="ECO:0000256" key="4">
    <source>
        <dbReference type="ARBA" id="ARBA00022448"/>
    </source>
</evidence>
<dbReference type="STRING" id="284590.Q6CMJ5"/>
<evidence type="ECO:0000256" key="15">
    <source>
        <dbReference type="SAM" id="MobiDB-lite"/>
    </source>
</evidence>
<dbReference type="PRINTS" id="PR00452">
    <property type="entry name" value="SH3DOMAIN"/>
</dbReference>
<keyword evidence="19" id="KW-1185">Reference proteome</keyword>
<comment type="subcellular location">
    <subcellularLocation>
        <location evidence="1">Peroxisome membrane</location>
        <topology evidence="1">Single-pass membrane protein</topology>
    </subcellularLocation>
</comment>
<keyword evidence="6" id="KW-0653">Protein transport</keyword>
<keyword evidence="7 16" id="KW-1133">Transmembrane helix</keyword>
<dbReference type="KEGG" id="kla:KLLA0_E19735g"/>
<feature type="compositionally biased region" description="Polar residues" evidence="15">
    <location>
        <begin position="24"/>
        <end position="43"/>
    </location>
</feature>
<dbReference type="InterPro" id="IPR001452">
    <property type="entry name" value="SH3_domain"/>
</dbReference>
<dbReference type="GO" id="GO:0005778">
    <property type="term" value="C:peroxisomal membrane"/>
    <property type="evidence" value="ECO:0007669"/>
    <property type="project" value="UniProtKB-SubCell"/>
</dbReference>
<dbReference type="GO" id="GO:0016560">
    <property type="term" value="P:protein import into peroxisome matrix, docking"/>
    <property type="evidence" value="ECO:0007669"/>
    <property type="project" value="InterPro"/>
</dbReference>
<proteinExistence type="inferred from homology"/>
<evidence type="ECO:0000256" key="6">
    <source>
        <dbReference type="ARBA" id="ARBA00022927"/>
    </source>
</evidence>
<comment type="similarity">
    <text evidence="2">Belongs to the peroxin-13 family.</text>
</comment>
<name>Q6CMJ5_KLULA</name>
<dbReference type="SMART" id="SM00326">
    <property type="entry name" value="SH3"/>
    <property type="match status" value="1"/>
</dbReference>
<dbReference type="FunFam" id="2.30.30.40:FF:000128">
    <property type="entry name" value="Peroxisomal membrane protein (Pex13)"/>
    <property type="match status" value="1"/>
</dbReference>
<dbReference type="InParanoid" id="Q6CMJ5"/>
<dbReference type="Gene3D" id="2.30.30.40">
    <property type="entry name" value="SH3 Domains"/>
    <property type="match status" value="1"/>
</dbReference>
<dbReference type="SUPFAM" id="SSF50044">
    <property type="entry name" value="SH3-domain"/>
    <property type="match status" value="1"/>
</dbReference>
<dbReference type="GO" id="GO:1990429">
    <property type="term" value="C:peroxisomal importomer complex"/>
    <property type="evidence" value="ECO:0007669"/>
    <property type="project" value="TreeGrafter"/>
</dbReference>
<dbReference type="AlphaFoldDB" id="Q6CMJ5"/>
<dbReference type="InterPro" id="IPR035463">
    <property type="entry name" value="Pex13"/>
</dbReference>
<dbReference type="EMBL" id="CR382125">
    <property type="protein sequence ID" value="CAG99931.1"/>
    <property type="molecule type" value="Genomic_DNA"/>
</dbReference>
<dbReference type="PANTHER" id="PTHR19332">
    <property type="entry name" value="PEROXISOMAL MEMBRANE PROTEIN PEX13"/>
    <property type="match status" value="1"/>
</dbReference>
<dbReference type="PANTHER" id="PTHR19332:SF1">
    <property type="entry name" value="PEROXISOMAL MEMBRANE PROTEIN PEX13"/>
    <property type="match status" value="1"/>
</dbReference>
<dbReference type="Proteomes" id="UP000000598">
    <property type="component" value="Chromosome E"/>
</dbReference>
<dbReference type="InterPro" id="IPR036028">
    <property type="entry name" value="SH3-like_dom_sf"/>
</dbReference>
<evidence type="ECO:0000256" key="16">
    <source>
        <dbReference type="SAM" id="Phobius"/>
    </source>
</evidence>
<feature type="domain" description="SH3" evidence="17">
    <location>
        <begin position="310"/>
        <end position="376"/>
    </location>
</feature>
<evidence type="ECO:0000259" key="17">
    <source>
        <dbReference type="PROSITE" id="PS50002"/>
    </source>
</evidence>
<keyword evidence="4" id="KW-0813">Transport</keyword>
<dbReference type="eggNOG" id="KOG3875">
    <property type="taxonomic scope" value="Eukaryota"/>
</dbReference>
<dbReference type="OMA" id="EGWFPKK"/>
<accession>Q6CMJ5</accession>
<evidence type="ECO:0000256" key="7">
    <source>
        <dbReference type="ARBA" id="ARBA00022989"/>
    </source>
</evidence>
<feature type="region of interest" description="Disordered" evidence="15">
    <location>
        <begin position="381"/>
        <end position="408"/>
    </location>
</feature>
<evidence type="ECO:0000256" key="1">
    <source>
        <dbReference type="ARBA" id="ARBA00004549"/>
    </source>
</evidence>
<dbReference type="InterPro" id="IPR007223">
    <property type="entry name" value="Peroxin-13_N"/>
</dbReference>
<evidence type="ECO:0000256" key="8">
    <source>
        <dbReference type="ARBA" id="ARBA00023010"/>
    </source>
</evidence>
<evidence type="ECO:0000256" key="2">
    <source>
        <dbReference type="ARBA" id="ARBA00006033"/>
    </source>
</evidence>
<gene>
    <name evidence="18" type="ORF">KLLA0_E19735g</name>
</gene>
<dbReference type="FunCoup" id="Q6CMJ5">
    <property type="interactions" value="196"/>
</dbReference>
<evidence type="ECO:0000313" key="19">
    <source>
        <dbReference type="Proteomes" id="UP000000598"/>
    </source>
</evidence>
<keyword evidence="9 16" id="KW-0472">Membrane</keyword>
<evidence type="ECO:0000256" key="14">
    <source>
        <dbReference type="PROSITE-ProRule" id="PRU00192"/>
    </source>
</evidence>
<evidence type="ECO:0000256" key="3">
    <source>
        <dbReference type="ARBA" id="ARBA00022443"/>
    </source>
</evidence>
<dbReference type="PROSITE" id="PS50002">
    <property type="entry name" value="SH3"/>
    <property type="match status" value="1"/>
</dbReference>
<feature type="region of interest" description="Disordered" evidence="15">
    <location>
        <begin position="1"/>
        <end position="63"/>
    </location>
</feature>
<dbReference type="HOGENOM" id="CLU_034386_2_0_1"/>
<organism evidence="18 19">
    <name type="scientific">Kluyveromyces lactis (strain ATCC 8585 / CBS 2359 / DSM 70799 / NBRC 1267 / NRRL Y-1140 / WM37)</name>
    <name type="common">Yeast</name>
    <name type="synonym">Candida sphaerica</name>
    <dbReference type="NCBI Taxonomy" id="284590"/>
    <lineage>
        <taxon>Eukaryota</taxon>
        <taxon>Fungi</taxon>
        <taxon>Dikarya</taxon>
        <taxon>Ascomycota</taxon>
        <taxon>Saccharomycotina</taxon>
        <taxon>Saccharomycetes</taxon>
        <taxon>Saccharomycetales</taxon>
        <taxon>Saccharomycetaceae</taxon>
        <taxon>Kluyveromyces</taxon>
    </lineage>
</organism>
<dbReference type="PaxDb" id="284590-Q6CMJ5"/>
<dbReference type="CDD" id="cd11771">
    <property type="entry name" value="SH3_Pex13p_fungal"/>
    <property type="match status" value="1"/>
</dbReference>
<dbReference type="Pfam" id="PF00018">
    <property type="entry name" value="SH3_1"/>
    <property type="match status" value="1"/>
</dbReference>
<evidence type="ECO:0000256" key="5">
    <source>
        <dbReference type="ARBA" id="ARBA00022692"/>
    </source>
</evidence>
<feature type="compositionally biased region" description="Polar residues" evidence="15">
    <location>
        <begin position="396"/>
        <end position="408"/>
    </location>
</feature>
<keyword evidence="10" id="KW-0576">Peroxisome</keyword>
<comment type="subunit">
    <text evidence="13">Interacts (via SH3 domain) with PEX14 (via SH3-binding motif); forming the PEX13-PEX14 docking complex.</text>
</comment>
<keyword evidence="8" id="KW-0811">Translocation</keyword>